<dbReference type="SMART" id="SM00645">
    <property type="entry name" value="Pept_C1"/>
    <property type="match status" value="1"/>
</dbReference>
<dbReference type="InParanoid" id="A0A1V9WY42"/>
<dbReference type="InterPro" id="IPR000668">
    <property type="entry name" value="Peptidase_C1A_C"/>
</dbReference>
<keyword evidence="4" id="KW-1185">Reference proteome</keyword>
<dbReference type="Gene3D" id="3.90.70.10">
    <property type="entry name" value="Cysteine proteinases"/>
    <property type="match status" value="1"/>
</dbReference>
<dbReference type="InterPro" id="IPR038765">
    <property type="entry name" value="Papain-like_cys_pep_sf"/>
</dbReference>
<dbReference type="AlphaFoldDB" id="A0A1V9WY42"/>
<reference evidence="3 4" key="1">
    <citation type="journal article" date="2017" name="Gigascience">
        <title>Draft genome of the honey bee ectoparasitic mite, Tropilaelaps mercedesae, is shaped by the parasitic life history.</title>
        <authorList>
            <person name="Dong X."/>
            <person name="Armstrong S.D."/>
            <person name="Xia D."/>
            <person name="Makepeace B.L."/>
            <person name="Darby A.C."/>
            <person name="Kadowaki T."/>
        </authorList>
    </citation>
    <scope>NUCLEOTIDE SEQUENCE [LARGE SCALE GENOMIC DNA]</scope>
    <source>
        <strain evidence="3">Wuxi-XJTLU</strain>
    </source>
</reference>
<dbReference type="CDD" id="cd02248">
    <property type="entry name" value="Peptidase_C1A"/>
    <property type="match status" value="1"/>
</dbReference>
<dbReference type="GO" id="GO:0008234">
    <property type="term" value="F:cysteine-type peptidase activity"/>
    <property type="evidence" value="ECO:0007669"/>
    <property type="project" value="InterPro"/>
</dbReference>
<protein>
    <submittedName>
        <fullName evidence="3">Cathepsin O-like</fullName>
    </submittedName>
</protein>
<dbReference type="STRING" id="418985.A0A1V9WY42"/>
<dbReference type="PANTHER" id="PTHR12411">
    <property type="entry name" value="CYSTEINE PROTEASE FAMILY C1-RELATED"/>
    <property type="match status" value="1"/>
</dbReference>
<gene>
    <name evidence="3" type="ORF">BIW11_02389</name>
</gene>
<dbReference type="GO" id="GO:0006508">
    <property type="term" value="P:proteolysis"/>
    <property type="evidence" value="ECO:0007669"/>
    <property type="project" value="InterPro"/>
</dbReference>
<dbReference type="EMBL" id="MNPL01033479">
    <property type="protein sequence ID" value="OQR66169.1"/>
    <property type="molecule type" value="Genomic_DNA"/>
</dbReference>
<dbReference type="Pfam" id="PF00112">
    <property type="entry name" value="Peptidase_C1"/>
    <property type="match status" value="1"/>
</dbReference>
<evidence type="ECO:0000313" key="4">
    <source>
        <dbReference type="Proteomes" id="UP000192247"/>
    </source>
</evidence>
<dbReference type="InterPro" id="IPR013128">
    <property type="entry name" value="Peptidase_C1A"/>
</dbReference>
<feature type="domain" description="Peptidase C1A papain C-terminal" evidence="2">
    <location>
        <begin position="2"/>
        <end position="189"/>
    </location>
</feature>
<dbReference type="Proteomes" id="UP000192247">
    <property type="component" value="Unassembled WGS sequence"/>
</dbReference>
<name>A0A1V9WY42_9ACAR</name>
<organism evidence="3 4">
    <name type="scientific">Tropilaelaps mercedesae</name>
    <dbReference type="NCBI Taxonomy" id="418985"/>
    <lineage>
        <taxon>Eukaryota</taxon>
        <taxon>Metazoa</taxon>
        <taxon>Ecdysozoa</taxon>
        <taxon>Arthropoda</taxon>
        <taxon>Chelicerata</taxon>
        <taxon>Arachnida</taxon>
        <taxon>Acari</taxon>
        <taxon>Parasitiformes</taxon>
        <taxon>Mesostigmata</taxon>
        <taxon>Gamasina</taxon>
        <taxon>Dermanyssoidea</taxon>
        <taxon>Laelapidae</taxon>
        <taxon>Tropilaelaps</taxon>
    </lineage>
</organism>
<evidence type="ECO:0000313" key="3">
    <source>
        <dbReference type="EMBL" id="OQR66169.1"/>
    </source>
</evidence>
<evidence type="ECO:0000256" key="1">
    <source>
        <dbReference type="ARBA" id="ARBA00008455"/>
    </source>
</evidence>
<proteinExistence type="inferred from homology"/>
<sequence length="193" mass="21480">MEAIRLRVNITGKDELQMEEPLSVQHLIDCSGISYGCKGGDVCDAVDYLIATNYRFVSETDYPSYASVKHITCQQQVQPKVNISIGRRLCEDFSKMEDILLRFIAHHGPVVASVDATVWKDYLGGVIRYNCDAGPKNHAVVLTGYNLTHNPPYYIVRNSWGSSFGDNGYLYIAIGNNLCGIADKVTLLFATYD</sequence>
<dbReference type="SUPFAM" id="SSF54001">
    <property type="entry name" value="Cysteine proteinases"/>
    <property type="match status" value="1"/>
</dbReference>
<accession>A0A1V9WY42</accession>
<evidence type="ECO:0000259" key="2">
    <source>
        <dbReference type="SMART" id="SM00645"/>
    </source>
</evidence>
<dbReference type="InterPro" id="IPR039417">
    <property type="entry name" value="Peptidase_C1A_papain-like"/>
</dbReference>
<dbReference type="OrthoDB" id="498368at2759"/>
<comment type="caution">
    <text evidence="3">The sequence shown here is derived from an EMBL/GenBank/DDBJ whole genome shotgun (WGS) entry which is preliminary data.</text>
</comment>
<comment type="similarity">
    <text evidence="1">Belongs to the peptidase C1 family.</text>
</comment>